<evidence type="ECO:0000313" key="1">
    <source>
        <dbReference type="EMBL" id="KAF2477509.1"/>
    </source>
</evidence>
<organism evidence="1 2">
    <name type="scientific">Lindgomyces ingoldianus</name>
    <dbReference type="NCBI Taxonomy" id="673940"/>
    <lineage>
        <taxon>Eukaryota</taxon>
        <taxon>Fungi</taxon>
        <taxon>Dikarya</taxon>
        <taxon>Ascomycota</taxon>
        <taxon>Pezizomycotina</taxon>
        <taxon>Dothideomycetes</taxon>
        <taxon>Pleosporomycetidae</taxon>
        <taxon>Pleosporales</taxon>
        <taxon>Lindgomycetaceae</taxon>
        <taxon>Lindgomyces</taxon>
    </lineage>
</organism>
<protein>
    <submittedName>
        <fullName evidence="1">Uncharacterized protein</fullName>
    </submittedName>
</protein>
<sequence length="420" mass="45966">MLTEVLPPPYVITLDDKRGLIVVITATTLSFVWTCFLIRIYLRVQTREWRSDDYFLAAASVLGTVQSALVLHIVDEGIGRSEKSLSGSDLNQIGRDDFASQILYIITLFLSKCAVIFLYLRLSPGKGHTIASWGTLTASGVWTILAIVLVSVPCNPLTFWTQGPTKCTRVYTRWQAIGAIDIITEACIFLISVYLVAGLNMATKSKVMVIAAFSARLPVIAAAAARLFYLSNTLTSPNRTLYGSYYIVATQWQLGYAIMSSTITGLGPFLRPFSKSFSTSYHRSSYSYHHSKPQSAITISRSNGDTTSTSYQMDTLQARAVSIIHGSGRPVGDEESRGPASSQTAILPAAAPGLNLRPDEFRRDTAVSGGEVGMDEEDAMSRLSDESRRMMIRKKTVLTVQNDRASEVGSPRWKAGVDAV</sequence>
<evidence type="ECO:0000313" key="2">
    <source>
        <dbReference type="Proteomes" id="UP000799755"/>
    </source>
</evidence>
<dbReference type="EMBL" id="MU003492">
    <property type="protein sequence ID" value="KAF2477509.1"/>
    <property type="molecule type" value="Genomic_DNA"/>
</dbReference>
<dbReference type="Proteomes" id="UP000799755">
    <property type="component" value="Unassembled WGS sequence"/>
</dbReference>
<name>A0ACB6RE43_9PLEO</name>
<accession>A0ACB6RE43</accession>
<keyword evidence="2" id="KW-1185">Reference proteome</keyword>
<gene>
    <name evidence="1" type="ORF">BDR25DRAFT_1643</name>
</gene>
<proteinExistence type="predicted"/>
<reference evidence="1" key="1">
    <citation type="journal article" date="2020" name="Stud. Mycol.">
        <title>101 Dothideomycetes genomes: a test case for predicting lifestyles and emergence of pathogens.</title>
        <authorList>
            <person name="Haridas S."/>
            <person name="Albert R."/>
            <person name="Binder M."/>
            <person name="Bloem J."/>
            <person name="Labutti K."/>
            <person name="Salamov A."/>
            <person name="Andreopoulos B."/>
            <person name="Baker S."/>
            <person name="Barry K."/>
            <person name="Bills G."/>
            <person name="Bluhm B."/>
            <person name="Cannon C."/>
            <person name="Castanera R."/>
            <person name="Culley D."/>
            <person name="Daum C."/>
            <person name="Ezra D."/>
            <person name="Gonzalez J."/>
            <person name="Henrissat B."/>
            <person name="Kuo A."/>
            <person name="Liang C."/>
            <person name="Lipzen A."/>
            <person name="Lutzoni F."/>
            <person name="Magnuson J."/>
            <person name="Mondo S."/>
            <person name="Nolan M."/>
            <person name="Ohm R."/>
            <person name="Pangilinan J."/>
            <person name="Park H.-J."/>
            <person name="Ramirez L."/>
            <person name="Alfaro M."/>
            <person name="Sun H."/>
            <person name="Tritt A."/>
            <person name="Yoshinaga Y."/>
            <person name="Zwiers L.-H."/>
            <person name="Turgeon B."/>
            <person name="Goodwin S."/>
            <person name="Spatafora J."/>
            <person name="Crous P."/>
            <person name="Grigoriev I."/>
        </authorList>
    </citation>
    <scope>NUCLEOTIDE SEQUENCE</scope>
    <source>
        <strain evidence="1">ATCC 200398</strain>
    </source>
</reference>
<comment type="caution">
    <text evidence="1">The sequence shown here is derived from an EMBL/GenBank/DDBJ whole genome shotgun (WGS) entry which is preliminary data.</text>
</comment>